<dbReference type="Proteomes" id="UP001431783">
    <property type="component" value="Unassembled WGS sequence"/>
</dbReference>
<feature type="compositionally biased region" description="Basic residues" evidence="1">
    <location>
        <begin position="37"/>
        <end position="48"/>
    </location>
</feature>
<comment type="caution">
    <text evidence="2">The sequence shown here is derived from an EMBL/GenBank/DDBJ whole genome shotgun (WGS) entry which is preliminary data.</text>
</comment>
<protein>
    <submittedName>
        <fullName evidence="2">Uncharacterized protein</fullName>
    </submittedName>
</protein>
<proteinExistence type="predicted"/>
<dbReference type="EMBL" id="JARQZJ010000133">
    <property type="protein sequence ID" value="KAK9892201.1"/>
    <property type="molecule type" value="Genomic_DNA"/>
</dbReference>
<keyword evidence="3" id="KW-1185">Reference proteome</keyword>
<evidence type="ECO:0000256" key="1">
    <source>
        <dbReference type="SAM" id="MobiDB-lite"/>
    </source>
</evidence>
<sequence length="594" mass="66725">MNSKISEESPSSSREDNNANLDNGKNPSQSKGAIPKTKNHLRCPQNGKKKFKVNNNVETISSCNVESSRYGILKVNGFSNTIENNSSANNIDRGPLKKILHEYEKMDPTLPIAASLQDIHLEVASSSSSSDENDLSISDDGCIYTYKGDNAADLPSSFYNFELPILDNDSPHEQRDGHSSPEMDFLEMDFDPGPSGDADSESSPSLDLEEAALPLETNETSVSSFVNLNDIPLLNDVEILDDSYTGSLYTFLNYKKKINNEDHCDPVQEDEIKMPWSCTLSERTKASKQLRAITMYMYSLSTEKIPRSENTELICDDTICHEENEKIMIWNDSEACSKQVTQTGASSCGTTAVLNVLIALRLPLPSIDTIQESIANRSYKNCDSLTEYLLTTSIVGCSHREIITCLKDVSDGKVYARFFSMYPERFVNIYKWLGFWIQQGAVPIATLNIQKCEGPVPNGWHHQMIYGVDNNNVYLTNPLKCVSSSSLWNELVSESVLLVNREDILSRWNPKTDIVEFEKIKDIRWRHLNVLGQVAKIVREQPRESRENLPITSHIRIPTNFKSGITLAIDIESPAYPLLRECPELPILNIRNTI</sequence>
<name>A0AAW1VHE1_9CUCU</name>
<organism evidence="2 3">
    <name type="scientific">Henosepilachna vigintioctopunctata</name>
    <dbReference type="NCBI Taxonomy" id="420089"/>
    <lineage>
        <taxon>Eukaryota</taxon>
        <taxon>Metazoa</taxon>
        <taxon>Ecdysozoa</taxon>
        <taxon>Arthropoda</taxon>
        <taxon>Hexapoda</taxon>
        <taxon>Insecta</taxon>
        <taxon>Pterygota</taxon>
        <taxon>Neoptera</taxon>
        <taxon>Endopterygota</taxon>
        <taxon>Coleoptera</taxon>
        <taxon>Polyphaga</taxon>
        <taxon>Cucujiformia</taxon>
        <taxon>Coccinelloidea</taxon>
        <taxon>Coccinellidae</taxon>
        <taxon>Epilachninae</taxon>
        <taxon>Epilachnini</taxon>
        <taxon>Henosepilachna</taxon>
    </lineage>
</organism>
<evidence type="ECO:0000313" key="2">
    <source>
        <dbReference type="EMBL" id="KAK9892201.1"/>
    </source>
</evidence>
<feature type="region of interest" description="Disordered" evidence="1">
    <location>
        <begin position="1"/>
        <end position="48"/>
    </location>
</feature>
<feature type="compositionally biased region" description="Basic and acidic residues" evidence="1">
    <location>
        <begin position="169"/>
        <end position="181"/>
    </location>
</feature>
<feature type="region of interest" description="Disordered" evidence="1">
    <location>
        <begin position="165"/>
        <end position="206"/>
    </location>
</feature>
<feature type="compositionally biased region" description="Low complexity" evidence="1">
    <location>
        <begin position="1"/>
        <end position="12"/>
    </location>
</feature>
<feature type="compositionally biased region" description="Polar residues" evidence="1">
    <location>
        <begin position="18"/>
        <end position="31"/>
    </location>
</feature>
<gene>
    <name evidence="2" type="ORF">WA026_019006</name>
</gene>
<dbReference type="AlphaFoldDB" id="A0AAW1VHE1"/>
<reference evidence="2 3" key="1">
    <citation type="submission" date="2023-03" db="EMBL/GenBank/DDBJ databases">
        <title>Genome insight into feeding habits of ladybird beetles.</title>
        <authorList>
            <person name="Li H.-S."/>
            <person name="Huang Y.-H."/>
            <person name="Pang H."/>
        </authorList>
    </citation>
    <scope>NUCLEOTIDE SEQUENCE [LARGE SCALE GENOMIC DNA]</scope>
    <source>
        <strain evidence="2">SYSU_2023b</strain>
        <tissue evidence="2">Whole body</tissue>
    </source>
</reference>
<evidence type="ECO:0000313" key="3">
    <source>
        <dbReference type="Proteomes" id="UP001431783"/>
    </source>
</evidence>
<accession>A0AAW1VHE1</accession>